<dbReference type="Gene3D" id="1.20.1310.10">
    <property type="entry name" value="Cullin Repeats"/>
    <property type="match status" value="4"/>
</dbReference>
<dbReference type="AlphaFoldDB" id="A0A7S1TYF3"/>
<dbReference type="GO" id="GO:0006511">
    <property type="term" value="P:ubiquitin-dependent protein catabolic process"/>
    <property type="evidence" value="ECO:0007669"/>
    <property type="project" value="InterPro"/>
</dbReference>
<keyword evidence="3" id="KW-0832">Ubl conjugation</keyword>
<evidence type="ECO:0000256" key="5">
    <source>
        <dbReference type="RuleBase" id="RU003829"/>
    </source>
</evidence>
<feature type="domain" description="Cullin family profile" evidence="6">
    <location>
        <begin position="387"/>
        <end position="619"/>
    </location>
</feature>
<dbReference type="PROSITE" id="PS50069">
    <property type="entry name" value="CULLIN_2"/>
    <property type="match status" value="1"/>
</dbReference>
<dbReference type="InterPro" id="IPR059120">
    <property type="entry name" value="Cullin-like_AB"/>
</dbReference>
<dbReference type="SUPFAM" id="SSF46785">
    <property type="entry name" value="Winged helix' DNA-binding domain"/>
    <property type="match status" value="1"/>
</dbReference>
<protein>
    <recommendedName>
        <fullName evidence="6">Cullin family profile domain-containing protein</fullName>
    </recommendedName>
</protein>
<organism evidence="7">
    <name type="scientific">Phaeomonas parva</name>
    <dbReference type="NCBI Taxonomy" id="124430"/>
    <lineage>
        <taxon>Eukaryota</taxon>
        <taxon>Sar</taxon>
        <taxon>Stramenopiles</taxon>
        <taxon>Ochrophyta</taxon>
        <taxon>Pinguiophyceae</taxon>
        <taxon>Pinguiochrysidales</taxon>
        <taxon>Pinguiochrysidaceae</taxon>
        <taxon>Phaeomonas</taxon>
    </lineage>
</organism>
<gene>
    <name evidence="7" type="ORF">PPAR1163_LOCUS9748</name>
</gene>
<dbReference type="InterPro" id="IPR036317">
    <property type="entry name" value="Cullin_homology_sf"/>
</dbReference>
<dbReference type="InterPro" id="IPR036390">
    <property type="entry name" value="WH_DNA-bd_sf"/>
</dbReference>
<dbReference type="InterPro" id="IPR019559">
    <property type="entry name" value="Cullin_neddylation_domain"/>
</dbReference>
<dbReference type="FunFam" id="1.20.1310.10:FF:000002">
    <property type="entry name" value="cullin-3 isoform X1"/>
    <property type="match status" value="1"/>
</dbReference>
<dbReference type="Pfam" id="PF10557">
    <property type="entry name" value="Cullin_Nedd8"/>
    <property type="match status" value="1"/>
</dbReference>
<reference evidence="7" key="1">
    <citation type="submission" date="2021-01" db="EMBL/GenBank/DDBJ databases">
        <authorList>
            <person name="Corre E."/>
            <person name="Pelletier E."/>
            <person name="Niang G."/>
            <person name="Scheremetjew M."/>
            <person name="Finn R."/>
            <person name="Kale V."/>
            <person name="Holt S."/>
            <person name="Cochrane G."/>
            <person name="Meng A."/>
            <person name="Brown T."/>
            <person name="Cohen L."/>
        </authorList>
    </citation>
    <scope>NUCLEOTIDE SEQUENCE</scope>
    <source>
        <strain evidence="7">CCMP2877</strain>
    </source>
</reference>
<dbReference type="Pfam" id="PF00888">
    <property type="entry name" value="Cullin"/>
    <property type="match status" value="1"/>
</dbReference>
<dbReference type="SMART" id="SM00182">
    <property type="entry name" value="CULLIN"/>
    <property type="match status" value="1"/>
</dbReference>
<dbReference type="FunFam" id="1.10.10.10:FF:000014">
    <property type="entry name" value="Cullin 1"/>
    <property type="match status" value="1"/>
</dbReference>
<dbReference type="GO" id="GO:0031461">
    <property type="term" value="C:cullin-RING ubiquitin ligase complex"/>
    <property type="evidence" value="ECO:0007669"/>
    <property type="project" value="InterPro"/>
</dbReference>
<dbReference type="FunFam" id="1.20.1310.10:FF:000001">
    <property type="entry name" value="Cullin 3"/>
    <property type="match status" value="1"/>
</dbReference>
<evidence type="ECO:0000313" key="7">
    <source>
        <dbReference type="EMBL" id="CAD9251386.1"/>
    </source>
</evidence>
<evidence type="ECO:0000259" key="6">
    <source>
        <dbReference type="PROSITE" id="PS50069"/>
    </source>
</evidence>
<sequence>MSNNTTTISLDEGWENEIKPKAIDVLEDMLNNDFNGKKKFSNEEYIHTYTTCYNMCVQRAPYNYSEQLYKRHGETIENYLTNTVLPAINSKNNDFILTELVHRWGNHKIMNMWMRKFFMYLDRYYVNHENLPALEDSGVTKFKTIVYDVVKERVVDALLQEIDRERENAVIDRQRVRDCISLLEDIGMATLDVYTNDFEEQLLESTTRYYRNKAAAWLESESTPSYLISTEQALEEEKNRVDQYLNKSTKECLLRVVETELLKTPGQQLLEKEGSGCRALLANNRLDDLSRMFRLFGQVPDGLDPMAGLVRQHIEDEGMGIVSARKARIEESERDSAQDPIFVKALLNLHIKYTQLMQEQFGGHSLFQKAMKEAFVSVVNRDVGKYKTADLLSSYCDRILKTGGEKMSDEMVEENLSKLVQLFGYLTEKDLFAEIYRNQLSKRLLHQRSASDDWERTMITKLKIACGAQFTSKMEGMLNDLNIGGDASEAFAAHLREGQIDTALDISVQVLTTGYWPSHTAVDIALPPEMARCVNIFAEYYVETTSHRRLQWMHALGNATVKATYTGGSRTKSYDFEVTTLQAVAIKLFNTNDTMSFGEIKEALNADDVVLKRILHSLSCTKHKVLRKTPKSNSIKPTDSFAYNAAFTSPKKRITIPMASLEDSHNQAKRVEEDRTFAIEAAIVRIMKARKSLAHQALVAEVLSQLVLFRPNPRTVKRRIEALIEREYLERDPDQSGVYRYLA</sequence>
<dbReference type="SUPFAM" id="SSF75632">
    <property type="entry name" value="Cullin homology domain"/>
    <property type="match status" value="1"/>
</dbReference>
<dbReference type="GO" id="GO:0031625">
    <property type="term" value="F:ubiquitin protein ligase binding"/>
    <property type="evidence" value="ECO:0007669"/>
    <property type="project" value="InterPro"/>
</dbReference>
<evidence type="ECO:0000256" key="2">
    <source>
        <dbReference type="ARBA" id="ARBA00022499"/>
    </source>
</evidence>
<dbReference type="EMBL" id="HBGJ01015146">
    <property type="protein sequence ID" value="CAD9251386.1"/>
    <property type="molecule type" value="Transcribed_RNA"/>
</dbReference>
<dbReference type="PANTHER" id="PTHR11932">
    <property type="entry name" value="CULLIN"/>
    <property type="match status" value="1"/>
</dbReference>
<dbReference type="InterPro" id="IPR045093">
    <property type="entry name" value="Cullin"/>
</dbReference>
<comment type="similarity">
    <text evidence="1 4 5">Belongs to the cullin family.</text>
</comment>
<name>A0A7S1TYF3_9STRA</name>
<dbReference type="InterPro" id="IPR016159">
    <property type="entry name" value="Cullin_repeat-like_dom_sf"/>
</dbReference>
<dbReference type="InterPro" id="IPR016157">
    <property type="entry name" value="Cullin_CS"/>
</dbReference>
<accession>A0A7S1TYF3</accession>
<proteinExistence type="inferred from homology"/>
<dbReference type="InterPro" id="IPR016158">
    <property type="entry name" value="Cullin_homology"/>
</dbReference>
<dbReference type="Pfam" id="PF26557">
    <property type="entry name" value="Cullin_AB"/>
    <property type="match status" value="1"/>
</dbReference>
<keyword evidence="2" id="KW-1017">Isopeptide bond</keyword>
<dbReference type="SUPFAM" id="SSF74788">
    <property type="entry name" value="Cullin repeat-like"/>
    <property type="match status" value="1"/>
</dbReference>
<dbReference type="InterPro" id="IPR001373">
    <property type="entry name" value="Cullin_N"/>
</dbReference>
<evidence type="ECO:0000256" key="3">
    <source>
        <dbReference type="ARBA" id="ARBA00022843"/>
    </source>
</evidence>
<dbReference type="Gene3D" id="1.10.10.10">
    <property type="entry name" value="Winged helix-like DNA-binding domain superfamily/Winged helix DNA-binding domain"/>
    <property type="match status" value="1"/>
</dbReference>
<dbReference type="InterPro" id="IPR036388">
    <property type="entry name" value="WH-like_DNA-bd_sf"/>
</dbReference>
<evidence type="ECO:0000256" key="1">
    <source>
        <dbReference type="ARBA" id="ARBA00006019"/>
    </source>
</evidence>
<dbReference type="PROSITE" id="PS01256">
    <property type="entry name" value="CULLIN_1"/>
    <property type="match status" value="1"/>
</dbReference>
<dbReference type="SMART" id="SM00884">
    <property type="entry name" value="Cullin_Nedd8"/>
    <property type="match status" value="1"/>
</dbReference>
<evidence type="ECO:0000256" key="4">
    <source>
        <dbReference type="PROSITE-ProRule" id="PRU00330"/>
    </source>
</evidence>
<dbReference type="Gene3D" id="3.30.230.130">
    <property type="entry name" value="Cullin, Chain C, Domain 2"/>
    <property type="match status" value="1"/>
</dbReference>